<evidence type="ECO:0000256" key="1">
    <source>
        <dbReference type="SAM" id="Phobius"/>
    </source>
</evidence>
<keyword evidence="1" id="KW-0812">Transmembrane</keyword>
<sequence>MKMKLSSDHPRSVSEHFTELHAIFRSSIILFLLAMIAWAYSSDSLMLIWLDSLPLGAASMNLSVYSP</sequence>
<name>A0A382QRD7_9ZZZZ</name>
<keyword evidence="1" id="KW-0472">Membrane</keyword>
<feature type="transmembrane region" description="Helical" evidence="1">
    <location>
        <begin position="20"/>
        <end position="40"/>
    </location>
</feature>
<gene>
    <name evidence="2" type="ORF">METZ01_LOCUS340943</name>
</gene>
<organism evidence="2">
    <name type="scientific">marine metagenome</name>
    <dbReference type="NCBI Taxonomy" id="408172"/>
    <lineage>
        <taxon>unclassified sequences</taxon>
        <taxon>metagenomes</taxon>
        <taxon>ecological metagenomes</taxon>
    </lineage>
</organism>
<reference evidence="2" key="1">
    <citation type="submission" date="2018-05" db="EMBL/GenBank/DDBJ databases">
        <authorList>
            <person name="Lanie J.A."/>
            <person name="Ng W.-L."/>
            <person name="Kazmierczak K.M."/>
            <person name="Andrzejewski T.M."/>
            <person name="Davidsen T.M."/>
            <person name="Wayne K.J."/>
            <person name="Tettelin H."/>
            <person name="Glass J.I."/>
            <person name="Rusch D."/>
            <person name="Podicherti R."/>
            <person name="Tsui H.-C.T."/>
            <person name="Winkler M.E."/>
        </authorList>
    </citation>
    <scope>NUCLEOTIDE SEQUENCE</scope>
</reference>
<evidence type="ECO:0000313" key="2">
    <source>
        <dbReference type="EMBL" id="SVC88089.1"/>
    </source>
</evidence>
<protein>
    <submittedName>
        <fullName evidence="2">Uncharacterized protein</fullName>
    </submittedName>
</protein>
<feature type="non-terminal residue" evidence="2">
    <location>
        <position position="67"/>
    </location>
</feature>
<accession>A0A382QRD7</accession>
<keyword evidence="1" id="KW-1133">Transmembrane helix</keyword>
<dbReference type="AlphaFoldDB" id="A0A382QRD7"/>
<dbReference type="EMBL" id="UINC01116385">
    <property type="protein sequence ID" value="SVC88089.1"/>
    <property type="molecule type" value="Genomic_DNA"/>
</dbReference>
<proteinExistence type="predicted"/>